<keyword evidence="3" id="KW-1003">Cell membrane</keyword>
<dbReference type="RefSeq" id="WP_125081829.1">
    <property type="nucleotide sequence ID" value="NZ_CP034248.1"/>
</dbReference>
<dbReference type="SUPFAM" id="SSF53822">
    <property type="entry name" value="Periplasmic binding protein-like I"/>
    <property type="match status" value="1"/>
</dbReference>
<evidence type="ECO:0000256" key="1">
    <source>
        <dbReference type="ARBA" id="ARBA00004193"/>
    </source>
</evidence>
<dbReference type="Pfam" id="PF02608">
    <property type="entry name" value="Bmp"/>
    <property type="match status" value="1"/>
</dbReference>
<evidence type="ECO:0000313" key="10">
    <source>
        <dbReference type="Proteomes" id="UP000273145"/>
    </source>
</evidence>
<dbReference type="EMBL" id="CP034248">
    <property type="protein sequence ID" value="AZK45731.1"/>
    <property type="molecule type" value="Genomic_DNA"/>
</dbReference>
<dbReference type="InterPro" id="IPR028082">
    <property type="entry name" value="Peripla_BP_I"/>
</dbReference>
<organism evidence="9 10">
    <name type="scientific">Paenibacillus lentus</name>
    <dbReference type="NCBI Taxonomy" id="1338368"/>
    <lineage>
        <taxon>Bacteria</taxon>
        <taxon>Bacillati</taxon>
        <taxon>Bacillota</taxon>
        <taxon>Bacilli</taxon>
        <taxon>Bacillales</taxon>
        <taxon>Paenibacillaceae</taxon>
        <taxon>Paenibacillus</taxon>
    </lineage>
</organism>
<comment type="similarity">
    <text evidence="2">Belongs to the BMP lipoprotein family.</text>
</comment>
<feature type="domain" description="ABC transporter substrate-binding protein PnrA-like" evidence="8">
    <location>
        <begin position="51"/>
        <end position="348"/>
    </location>
</feature>
<feature type="signal peptide" evidence="7">
    <location>
        <begin position="1"/>
        <end position="21"/>
    </location>
</feature>
<name>A0A3S8RRX6_9BACL</name>
<keyword evidence="5" id="KW-0472">Membrane</keyword>
<feature type="chain" id="PRO_5039398233" evidence="7">
    <location>
        <begin position="22"/>
        <end position="349"/>
    </location>
</feature>
<dbReference type="KEGG" id="plen:EIM92_05510"/>
<evidence type="ECO:0000259" key="8">
    <source>
        <dbReference type="Pfam" id="PF02608"/>
    </source>
</evidence>
<dbReference type="Proteomes" id="UP000273145">
    <property type="component" value="Chromosome"/>
</dbReference>
<dbReference type="GO" id="GO:0005886">
    <property type="term" value="C:plasma membrane"/>
    <property type="evidence" value="ECO:0007669"/>
    <property type="project" value="UniProtKB-SubCell"/>
</dbReference>
<evidence type="ECO:0000256" key="2">
    <source>
        <dbReference type="ARBA" id="ARBA00008610"/>
    </source>
</evidence>
<evidence type="ECO:0000313" key="9">
    <source>
        <dbReference type="EMBL" id="AZK45731.1"/>
    </source>
</evidence>
<dbReference type="AlphaFoldDB" id="A0A3S8RRX6"/>
<dbReference type="InterPro" id="IPR050957">
    <property type="entry name" value="BMP_lipoprotein"/>
</dbReference>
<protein>
    <submittedName>
        <fullName evidence="9">BMP family ABC transporter substrate-binding protein</fullName>
    </submittedName>
</protein>
<keyword evidence="10" id="KW-1185">Reference proteome</keyword>
<gene>
    <name evidence="9" type="ORF">EIM92_05510</name>
</gene>
<evidence type="ECO:0000256" key="7">
    <source>
        <dbReference type="SAM" id="SignalP"/>
    </source>
</evidence>
<evidence type="ECO:0000256" key="3">
    <source>
        <dbReference type="ARBA" id="ARBA00022475"/>
    </source>
</evidence>
<evidence type="ECO:0000256" key="5">
    <source>
        <dbReference type="ARBA" id="ARBA00023136"/>
    </source>
</evidence>
<dbReference type="InterPro" id="IPR003760">
    <property type="entry name" value="PnrA-like"/>
</dbReference>
<comment type="subcellular location">
    <subcellularLocation>
        <location evidence="1">Cell membrane</location>
        <topology evidence="1">Lipid-anchor</topology>
    </subcellularLocation>
</comment>
<dbReference type="Gene3D" id="3.40.50.2300">
    <property type="match status" value="2"/>
</dbReference>
<dbReference type="CDD" id="cd06354">
    <property type="entry name" value="PBP1_PrnA-like"/>
    <property type="match status" value="1"/>
</dbReference>
<dbReference type="PANTHER" id="PTHR34296:SF2">
    <property type="entry name" value="ABC TRANSPORTER GUANOSINE-BINDING PROTEIN NUPN"/>
    <property type="match status" value="1"/>
</dbReference>
<reference evidence="9 10" key="1">
    <citation type="submission" date="2018-11" db="EMBL/GenBank/DDBJ databases">
        <title>Genome sequencing of Paenibacillus lentus DSM25539(T).</title>
        <authorList>
            <person name="Kook J.-K."/>
            <person name="Park S.-N."/>
            <person name="Lim Y.K."/>
        </authorList>
    </citation>
    <scope>NUCLEOTIDE SEQUENCE [LARGE SCALE GENOMIC DNA]</scope>
    <source>
        <strain evidence="9 10">DSM 25539</strain>
    </source>
</reference>
<keyword evidence="4 7" id="KW-0732">Signal</keyword>
<dbReference type="PANTHER" id="PTHR34296">
    <property type="entry name" value="TRANSCRIPTIONAL ACTIVATOR PROTEIN MED"/>
    <property type="match status" value="1"/>
</dbReference>
<dbReference type="OrthoDB" id="9784230at2"/>
<proteinExistence type="inferred from homology"/>
<accession>A0A3S8RRX6</accession>
<sequence length="349" mass="37700">MKKTMKTVLPLLLVFMLVLTACGQKGTNQNAGNANTPAGDGNQQEIKKLKVGMVTDLGSVNDKSFNQSAWEALQQLKKDYGFEVKYLEPKTDADVVPNLNQFVKANYDLTWATAYTLADAVTQLANENPDSMFGIVDSDLTLPNVASVSFKEQEGSFLVGVIAGLTTKTNKIGFVGGMEIPVIKRFEVGFREGIKAVNPDAKLTVNYTGLFNRVDMGKSAASTIYNDGADIIFHAAGLTGNGVFNEAKERNSKGGKVWVIGVDKDQSLIFGDDVTLTSMVKKVDEAVYQISKSLAEGNFPAGQVTLMGLKENGVDIAPTSDKNVDPEVLAKVEEYRQKIINGEIVVPVE</sequence>
<evidence type="ECO:0000256" key="6">
    <source>
        <dbReference type="ARBA" id="ARBA00023288"/>
    </source>
</evidence>
<keyword evidence="6" id="KW-0449">Lipoprotein</keyword>
<evidence type="ECO:0000256" key="4">
    <source>
        <dbReference type="ARBA" id="ARBA00022729"/>
    </source>
</evidence>
<dbReference type="PROSITE" id="PS51257">
    <property type="entry name" value="PROKAR_LIPOPROTEIN"/>
    <property type="match status" value="1"/>
</dbReference>